<reference evidence="2 3" key="1">
    <citation type="submission" date="2018-12" db="EMBL/GenBank/DDBJ databases">
        <authorList>
            <consortium name="Pathogen Informatics"/>
        </authorList>
    </citation>
    <scope>NUCLEOTIDE SEQUENCE [LARGE SCALE GENOMIC DNA]</scope>
    <source>
        <strain evidence="2 3">NCTC11432</strain>
    </source>
</reference>
<gene>
    <name evidence="2" type="ORF">NCTC11432_00957</name>
</gene>
<accession>A0A448AYM2</accession>
<dbReference type="STRING" id="525257.HMPREF0204_13521"/>
<feature type="transmembrane region" description="Helical" evidence="1">
    <location>
        <begin position="60"/>
        <end position="83"/>
    </location>
</feature>
<evidence type="ECO:0000313" key="3">
    <source>
        <dbReference type="Proteomes" id="UP000279227"/>
    </source>
</evidence>
<evidence type="ECO:0000313" key="2">
    <source>
        <dbReference type="EMBL" id="VEE05377.1"/>
    </source>
</evidence>
<dbReference type="EMBL" id="LR134289">
    <property type="protein sequence ID" value="VEE05377.1"/>
    <property type="molecule type" value="Genomic_DNA"/>
</dbReference>
<feature type="transmembrane region" description="Helical" evidence="1">
    <location>
        <begin position="34"/>
        <end position="54"/>
    </location>
</feature>
<proteinExistence type="predicted"/>
<keyword evidence="1" id="KW-1133">Transmembrane helix</keyword>
<dbReference type="KEGG" id="cgle:NCTC11432_00957"/>
<name>A0A448AYM2_CHRGE</name>
<sequence length="150" mass="18093">MRRKMINIKSYDNTIEKVYFCDQLKYRMKINPNILVVVLFFLTFLVHFSLWKFVFHLDEIVIIKFYLFLSVMFMMMITLIILINRVAPEFLGLSVIGLILLKFGLMYLIRKKLNFEVIPGYKFHFIMPYFVLTALLTYYAIKLINHDKKQ</sequence>
<organism evidence="2 3">
    <name type="scientific">Chryseobacterium gleum</name>
    <name type="common">Flavobacterium gleum</name>
    <dbReference type="NCBI Taxonomy" id="250"/>
    <lineage>
        <taxon>Bacteria</taxon>
        <taxon>Pseudomonadati</taxon>
        <taxon>Bacteroidota</taxon>
        <taxon>Flavobacteriia</taxon>
        <taxon>Flavobacteriales</taxon>
        <taxon>Weeksellaceae</taxon>
        <taxon>Chryseobacterium group</taxon>
        <taxon>Chryseobacterium</taxon>
    </lineage>
</organism>
<dbReference type="Proteomes" id="UP000279227">
    <property type="component" value="Chromosome"/>
</dbReference>
<feature type="transmembrane region" description="Helical" evidence="1">
    <location>
        <begin position="90"/>
        <end position="109"/>
    </location>
</feature>
<keyword evidence="1" id="KW-0472">Membrane</keyword>
<dbReference type="AlphaFoldDB" id="A0A448AYM2"/>
<evidence type="ECO:0000256" key="1">
    <source>
        <dbReference type="SAM" id="Phobius"/>
    </source>
</evidence>
<protein>
    <submittedName>
        <fullName evidence="2">Uncharacterized protein</fullName>
    </submittedName>
</protein>
<feature type="transmembrane region" description="Helical" evidence="1">
    <location>
        <begin position="121"/>
        <end position="141"/>
    </location>
</feature>
<keyword evidence="1" id="KW-0812">Transmembrane</keyword>